<dbReference type="PANTHER" id="PTHR33121:SF70">
    <property type="entry name" value="SIGNALING PROTEIN YKOW"/>
    <property type="match status" value="1"/>
</dbReference>
<organism evidence="2 4">
    <name type="scientific">Iodobacter fluviatilis</name>
    <dbReference type="NCBI Taxonomy" id="537"/>
    <lineage>
        <taxon>Bacteria</taxon>
        <taxon>Pseudomonadati</taxon>
        <taxon>Pseudomonadota</taxon>
        <taxon>Betaproteobacteria</taxon>
        <taxon>Neisseriales</taxon>
        <taxon>Chitinibacteraceae</taxon>
        <taxon>Iodobacter</taxon>
    </lineage>
</organism>
<accession>A0A377Q2Q3</accession>
<dbReference type="Pfam" id="PF00563">
    <property type="entry name" value="EAL"/>
    <property type="match status" value="1"/>
</dbReference>
<proteinExistence type="predicted"/>
<dbReference type="PROSITE" id="PS50883">
    <property type="entry name" value="EAL"/>
    <property type="match status" value="1"/>
</dbReference>
<dbReference type="RefSeq" id="WP_115225543.1">
    <property type="nucleotide sequence ID" value="NZ_CAWOLO010000001.1"/>
</dbReference>
<evidence type="ECO:0000259" key="1">
    <source>
        <dbReference type="PROSITE" id="PS50883"/>
    </source>
</evidence>
<gene>
    <name evidence="2" type="primary">cph2_1</name>
    <name evidence="3" type="ORF">EV682_10140</name>
    <name evidence="2" type="ORF">NCTC11159_00059</name>
</gene>
<evidence type="ECO:0000313" key="3">
    <source>
        <dbReference type="EMBL" id="TCU90021.1"/>
    </source>
</evidence>
<feature type="domain" description="EAL" evidence="1">
    <location>
        <begin position="256"/>
        <end position="511"/>
    </location>
</feature>
<dbReference type="AlphaFoldDB" id="A0A377Q2Q3"/>
<dbReference type="Proteomes" id="UP000295794">
    <property type="component" value="Unassembled WGS sequence"/>
</dbReference>
<dbReference type="PANTHER" id="PTHR33121">
    <property type="entry name" value="CYCLIC DI-GMP PHOSPHODIESTERASE PDEF"/>
    <property type="match status" value="1"/>
</dbReference>
<name>A0A377Q2Q3_9NEIS</name>
<keyword evidence="5" id="KW-1185">Reference proteome</keyword>
<dbReference type="SUPFAM" id="SSF141868">
    <property type="entry name" value="EAL domain-like"/>
    <property type="match status" value="1"/>
</dbReference>
<evidence type="ECO:0000313" key="2">
    <source>
        <dbReference type="EMBL" id="STQ89048.1"/>
    </source>
</evidence>
<dbReference type="InterPro" id="IPR029787">
    <property type="entry name" value="Nucleotide_cyclase"/>
</dbReference>
<dbReference type="SUPFAM" id="SSF55073">
    <property type="entry name" value="Nucleotide cyclase"/>
    <property type="match status" value="1"/>
</dbReference>
<reference evidence="2 4" key="1">
    <citation type="submission" date="2018-06" db="EMBL/GenBank/DDBJ databases">
        <authorList>
            <consortium name="Pathogen Informatics"/>
            <person name="Doyle S."/>
        </authorList>
    </citation>
    <scope>NUCLEOTIDE SEQUENCE [LARGE SCALE GENOMIC DNA]</scope>
    <source>
        <strain evidence="2 4">NCTC11159</strain>
    </source>
</reference>
<dbReference type="SMART" id="SM00052">
    <property type="entry name" value="EAL"/>
    <property type="match status" value="1"/>
</dbReference>
<evidence type="ECO:0000313" key="5">
    <source>
        <dbReference type="Proteomes" id="UP000295794"/>
    </source>
</evidence>
<evidence type="ECO:0000313" key="4">
    <source>
        <dbReference type="Proteomes" id="UP000255108"/>
    </source>
</evidence>
<dbReference type="OrthoDB" id="9813903at2"/>
<dbReference type="InterPro" id="IPR050706">
    <property type="entry name" value="Cyclic-di-GMP_PDE-like"/>
</dbReference>
<dbReference type="Gene3D" id="3.20.20.450">
    <property type="entry name" value="EAL domain"/>
    <property type="match status" value="1"/>
</dbReference>
<dbReference type="Gene3D" id="3.30.70.270">
    <property type="match status" value="1"/>
</dbReference>
<dbReference type="InterPro" id="IPR035919">
    <property type="entry name" value="EAL_sf"/>
</dbReference>
<dbReference type="GO" id="GO:0071111">
    <property type="term" value="F:cyclic-guanylate-specific phosphodiesterase activity"/>
    <property type="evidence" value="ECO:0007669"/>
    <property type="project" value="InterPro"/>
</dbReference>
<sequence>MKAPLNIDLAMLASYQLKEPDVLIPKLEAMVQAHCQPADEALYNEYFQALIQGEAIAPWPLLSPHGLNQSTLLLLGWRELILHHIPTEADALINRLCFAELEKTQQHIQALTPLQTSTPAHGLEHAKLHSQPERHIALLYIELGHIESLRLNASQRLNEMLRQEDKLYPLEGGLLMILPNMAGEGHSLLAADRAQKLLKQSLTEWAISPRIGIALWPDHGQTAKQLILAAQTAAKLCSNEEPSIYQAKRDIQGSLLNKLEKPLRDALAQNRFHLAFQPQIQPGPNGPVYKGAEALLRWQDAELGAIRPDEAVLVAELLGLMPQLTRWVIHTALREFSKLSKMGLKGSLSINLTPSNLLDSRLVHEVENALQLWNIPGERIIFEITESAAIEDLEATISSLCALKALGCQLALDDFGTGYASLSYLKRLPIDELKIDQSFIRTITQNNIDSHIVESVIKLSHTLGLSVVAEGVEDKATLELLVSYDCNLIQGYYFSRPLAPRDLMQFYRLLQHSGPA</sequence>
<dbReference type="Proteomes" id="UP000255108">
    <property type="component" value="Unassembled WGS sequence"/>
</dbReference>
<dbReference type="InterPro" id="IPR001633">
    <property type="entry name" value="EAL_dom"/>
</dbReference>
<reference evidence="3 5" key="2">
    <citation type="submission" date="2019-03" db="EMBL/GenBank/DDBJ databases">
        <title>Genomic Encyclopedia of Type Strains, Phase IV (KMG-IV): sequencing the most valuable type-strain genomes for metagenomic binning, comparative biology and taxonomic classification.</title>
        <authorList>
            <person name="Goeker M."/>
        </authorList>
    </citation>
    <scope>NUCLEOTIDE SEQUENCE [LARGE SCALE GENOMIC DNA]</scope>
    <source>
        <strain evidence="3 5">DSM 3764</strain>
    </source>
</reference>
<dbReference type="InterPro" id="IPR043128">
    <property type="entry name" value="Rev_trsase/Diguanyl_cyclase"/>
</dbReference>
<dbReference type="EMBL" id="SMBT01000001">
    <property type="protein sequence ID" value="TCU90021.1"/>
    <property type="molecule type" value="Genomic_DNA"/>
</dbReference>
<dbReference type="CDD" id="cd01948">
    <property type="entry name" value="EAL"/>
    <property type="match status" value="1"/>
</dbReference>
<protein>
    <submittedName>
        <fullName evidence="2">Bacteriophytochrome cph2</fullName>
    </submittedName>
    <submittedName>
        <fullName evidence="3">EAL domain-containing protein (Putative c-di-GMP-specific phosphodiesterase class I)</fullName>
    </submittedName>
</protein>
<dbReference type="EMBL" id="UGHR01000001">
    <property type="protein sequence ID" value="STQ89048.1"/>
    <property type="molecule type" value="Genomic_DNA"/>
</dbReference>